<dbReference type="Pfam" id="PF12838">
    <property type="entry name" value="Fer4_7"/>
    <property type="match status" value="1"/>
</dbReference>
<keyword evidence="3" id="KW-0411">Iron-sulfur</keyword>
<evidence type="ECO:0000256" key="1">
    <source>
        <dbReference type="ARBA" id="ARBA00022723"/>
    </source>
</evidence>
<dbReference type="Gene3D" id="3.30.70.20">
    <property type="match status" value="1"/>
</dbReference>
<proteinExistence type="predicted"/>
<evidence type="ECO:0000256" key="2">
    <source>
        <dbReference type="ARBA" id="ARBA00023004"/>
    </source>
</evidence>
<dbReference type="InterPro" id="IPR017896">
    <property type="entry name" value="4Fe4S_Fe-S-bd"/>
</dbReference>
<evidence type="ECO:0000313" key="5">
    <source>
        <dbReference type="EMBL" id="MDM8563839.1"/>
    </source>
</evidence>
<gene>
    <name evidence="5" type="ORF">QUF54_10845</name>
</gene>
<accession>A0ABT7VW84</accession>
<sequence>TGSLSHTIVEKEEVRMGLARVAKLESCLAFYGKGFQGKARGSYFQGLLRYTEIDRWHPILVRDHPYDLELCDLCVRQCPIEKAISLQPIDNEGKRKKPVIHEACVGCGVCEMICPVEPSVIVIDERKMWGTA</sequence>
<organism evidence="5 6">
    <name type="scientific">Candidatus Marithioploca araucensis</name>
    <dbReference type="NCBI Taxonomy" id="70273"/>
    <lineage>
        <taxon>Bacteria</taxon>
        <taxon>Pseudomonadati</taxon>
        <taxon>Pseudomonadota</taxon>
        <taxon>Gammaproteobacteria</taxon>
        <taxon>Thiotrichales</taxon>
        <taxon>Thiotrichaceae</taxon>
        <taxon>Candidatus Marithioploca</taxon>
    </lineage>
</organism>
<dbReference type="PROSITE" id="PS51379">
    <property type="entry name" value="4FE4S_FER_2"/>
    <property type="match status" value="1"/>
</dbReference>
<name>A0ABT7VW84_9GAMM</name>
<dbReference type="SUPFAM" id="SSF54862">
    <property type="entry name" value="4Fe-4S ferredoxins"/>
    <property type="match status" value="1"/>
</dbReference>
<evidence type="ECO:0000259" key="4">
    <source>
        <dbReference type="PROSITE" id="PS51379"/>
    </source>
</evidence>
<evidence type="ECO:0000256" key="3">
    <source>
        <dbReference type="ARBA" id="ARBA00023014"/>
    </source>
</evidence>
<keyword evidence="2" id="KW-0408">Iron</keyword>
<feature type="domain" description="4Fe-4S ferredoxin-type" evidence="4">
    <location>
        <begin position="96"/>
        <end position="126"/>
    </location>
</feature>
<dbReference type="Proteomes" id="UP001171945">
    <property type="component" value="Unassembled WGS sequence"/>
</dbReference>
<keyword evidence="6" id="KW-1185">Reference proteome</keyword>
<keyword evidence="1" id="KW-0479">Metal-binding</keyword>
<dbReference type="EMBL" id="JAUCGM010000909">
    <property type="protein sequence ID" value="MDM8563839.1"/>
    <property type="molecule type" value="Genomic_DNA"/>
</dbReference>
<dbReference type="InterPro" id="IPR017900">
    <property type="entry name" value="4Fe4S_Fe_S_CS"/>
</dbReference>
<protein>
    <submittedName>
        <fullName evidence="5">4Fe-4S dicluster domain-containing protein</fullName>
    </submittedName>
</protein>
<feature type="non-terminal residue" evidence="5">
    <location>
        <position position="1"/>
    </location>
</feature>
<reference evidence="5" key="1">
    <citation type="submission" date="2023-06" db="EMBL/GenBank/DDBJ databases">
        <title>Uncultivated large filamentous bacteria from sulfidic sediments reveal new species and different genomic features in energy metabolism and defense.</title>
        <authorList>
            <person name="Fonseca A."/>
        </authorList>
    </citation>
    <scope>NUCLEOTIDE SEQUENCE</scope>
    <source>
        <strain evidence="5">HSG4</strain>
    </source>
</reference>
<dbReference type="PROSITE" id="PS00198">
    <property type="entry name" value="4FE4S_FER_1"/>
    <property type="match status" value="1"/>
</dbReference>
<evidence type="ECO:0000313" key="6">
    <source>
        <dbReference type="Proteomes" id="UP001171945"/>
    </source>
</evidence>
<comment type="caution">
    <text evidence="5">The sequence shown here is derived from an EMBL/GenBank/DDBJ whole genome shotgun (WGS) entry which is preliminary data.</text>
</comment>